<accession>A0A3M6UXS6</accession>
<keyword evidence="2" id="KW-1185">Reference proteome</keyword>
<comment type="caution">
    <text evidence="1">The sequence shown here is derived from an EMBL/GenBank/DDBJ whole genome shotgun (WGS) entry which is preliminary data.</text>
</comment>
<dbReference type="EMBL" id="RCHS01000537">
    <property type="protein sequence ID" value="RMX58324.1"/>
    <property type="molecule type" value="Genomic_DNA"/>
</dbReference>
<evidence type="ECO:0000313" key="1">
    <source>
        <dbReference type="EMBL" id="RMX58324.1"/>
    </source>
</evidence>
<protein>
    <submittedName>
        <fullName evidence="1">Uncharacterized protein</fullName>
    </submittedName>
</protein>
<evidence type="ECO:0000313" key="2">
    <source>
        <dbReference type="Proteomes" id="UP000275408"/>
    </source>
</evidence>
<dbReference type="AlphaFoldDB" id="A0A3M6UXS6"/>
<sequence>MKIARDDSAVAEERLREDASLGQRTSLPAEDIIHLLSFCLKTTQFAYNGTHYQQVFGATNHLQSN</sequence>
<reference evidence="1 2" key="1">
    <citation type="journal article" date="2018" name="Sci. Rep.">
        <title>Comparative analysis of the Pocillopora damicornis genome highlights role of immune system in coral evolution.</title>
        <authorList>
            <person name="Cunning R."/>
            <person name="Bay R.A."/>
            <person name="Gillette P."/>
            <person name="Baker A.C."/>
            <person name="Traylor-Knowles N."/>
        </authorList>
    </citation>
    <scope>NUCLEOTIDE SEQUENCE [LARGE SCALE GENOMIC DNA]</scope>
    <source>
        <strain evidence="1">RSMAS</strain>
        <tissue evidence="1">Whole animal</tissue>
    </source>
</reference>
<organism evidence="1 2">
    <name type="scientific">Pocillopora damicornis</name>
    <name type="common">Cauliflower coral</name>
    <name type="synonym">Millepora damicornis</name>
    <dbReference type="NCBI Taxonomy" id="46731"/>
    <lineage>
        <taxon>Eukaryota</taxon>
        <taxon>Metazoa</taxon>
        <taxon>Cnidaria</taxon>
        <taxon>Anthozoa</taxon>
        <taxon>Hexacorallia</taxon>
        <taxon>Scleractinia</taxon>
        <taxon>Astrocoeniina</taxon>
        <taxon>Pocilloporidae</taxon>
        <taxon>Pocillopora</taxon>
    </lineage>
</organism>
<proteinExistence type="predicted"/>
<dbReference type="Proteomes" id="UP000275408">
    <property type="component" value="Unassembled WGS sequence"/>
</dbReference>
<gene>
    <name evidence="1" type="ORF">pdam_00000061</name>
</gene>
<name>A0A3M6UXS6_POCDA</name>